<accession>A0A4Y8L216</accession>
<evidence type="ECO:0000256" key="1">
    <source>
        <dbReference type="SAM" id="SignalP"/>
    </source>
</evidence>
<sequence length="231" mass="26190">MMKYRLWLCTIMYLCCTMVFFAQEKEPHWALQLKAGAGLSNVYVGSDENTTSDMKVGYQFGIYAEYVLPSDLFFQTGLIFESKGAKYKAENRNAEIIDYYMMDMSNGWIVGNQSVSVNAIYLQVPVYAGYKFDLNDNLSINIAAGPYLAYGVGGKATMDEVDAKENVVKTKKDVFGKDDWKRLDAGLTALLGAEYKKVSVNLGYDFGMVNIDRVYEVYNRNLFLNIGYRIF</sequence>
<dbReference type="STRING" id="1121485.GCA_000426485_00511"/>
<dbReference type="Proteomes" id="UP000297861">
    <property type="component" value="Unassembled WGS sequence"/>
</dbReference>
<keyword evidence="4" id="KW-1185">Reference proteome</keyword>
<protein>
    <submittedName>
        <fullName evidence="3">PorT family protein</fullName>
    </submittedName>
</protein>
<dbReference type="EMBL" id="SOML01000006">
    <property type="protein sequence ID" value="TFD96088.1"/>
    <property type="molecule type" value="Genomic_DNA"/>
</dbReference>
<proteinExistence type="predicted"/>
<gene>
    <name evidence="3" type="ORF">E2605_10875</name>
</gene>
<dbReference type="InterPro" id="IPR025665">
    <property type="entry name" value="Beta-barrel_OMP_2"/>
</dbReference>
<dbReference type="RefSeq" id="WP_084158598.1">
    <property type="nucleotide sequence ID" value="NZ_JAWZLG010000015.1"/>
</dbReference>
<dbReference type="AlphaFoldDB" id="A0A4Y8L216"/>
<evidence type="ECO:0000313" key="4">
    <source>
        <dbReference type="Proteomes" id="UP000297861"/>
    </source>
</evidence>
<dbReference type="Pfam" id="PF13568">
    <property type="entry name" value="OMP_b-brl_2"/>
    <property type="match status" value="1"/>
</dbReference>
<dbReference type="OrthoDB" id="997125at2"/>
<evidence type="ECO:0000313" key="3">
    <source>
        <dbReference type="EMBL" id="TFD96088.1"/>
    </source>
</evidence>
<feature type="domain" description="Outer membrane protein beta-barrel" evidence="2">
    <location>
        <begin position="21"/>
        <end position="212"/>
    </location>
</feature>
<evidence type="ECO:0000259" key="2">
    <source>
        <dbReference type="Pfam" id="PF13568"/>
    </source>
</evidence>
<feature type="signal peptide" evidence="1">
    <location>
        <begin position="1"/>
        <end position="22"/>
    </location>
</feature>
<organism evidence="3 4">
    <name type="scientific">Dysgonomonas capnocytophagoides</name>
    <dbReference type="NCBI Taxonomy" id="45254"/>
    <lineage>
        <taxon>Bacteria</taxon>
        <taxon>Pseudomonadati</taxon>
        <taxon>Bacteroidota</taxon>
        <taxon>Bacteroidia</taxon>
        <taxon>Bacteroidales</taxon>
        <taxon>Dysgonomonadaceae</taxon>
        <taxon>Dysgonomonas</taxon>
    </lineage>
</organism>
<keyword evidence="1" id="KW-0732">Signal</keyword>
<comment type="caution">
    <text evidence="3">The sequence shown here is derived from an EMBL/GenBank/DDBJ whole genome shotgun (WGS) entry which is preliminary data.</text>
</comment>
<name>A0A4Y8L216_9BACT</name>
<reference evidence="3 4" key="1">
    <citation type="submission" date="2019-03" db="EMBL/GenBank/DDBJ databases">
        <title>San Antonio Military Medical Center submission to MRSN (WRAIR), pending publication.</title>
        <authorList>
            <person name="Blyth D.M."/>
            <person name="Mccarthy S.L."/>
            <person name="Schall S.E."/>
            <person name="Stam J.A."/>
            <person name="Ong A.C."/>
            <person name="Mcgann P.T."/>
        </authorList>
    </citation>
    <scope>NUCLEOTIDE SEQUENCE [LARGE SCALE GENOMIC DNA]</scope>
    <source>
        <strain evidence="3 4">MRSN571793</strain>
    </source>
</reference>
<feature type="chain" id="PRO_5021439648" evidence="1">
    <location>
        <begin position="23"/>
        <end position="231"/>
    </location>
</feature>